<feature type="region of interest" description="Disordered" evidence="2">
    <location>
        <begin position="1"/>
        <end position="22"/>
    </location>
</feature>
<dbReference type="Gene3D" id="1.25.40.10">
    <property type="entry name" value="Tetratricopeptide repeat domain"/>
    <property type="match status" value="3"/>
</dbReference>
<dbReference type="Proteomes" id="UP000190989">
    <property type="component" value="Unassembled WGS sequence"/>
</dbReference>
<dbReference type="SMART" id="SM00028">
    <property type="entry name" value="TPR"/>
    <property type="match status" value="5"/>
</dbReference>
<dbReference type="STRING" id="428990.SAMN06295987_101640"/>
<dbReference type="Pfam" id="PF13432">
    <property type="entry name" value="TPR_16"/>
    <property type="match status" value="4"/>
</dbReference>
<gene>
    <name evidence="3" type="ORF">SAMN06295987_101640</name>
</gene>
<dbReference type="PANTHER" id="PTHR12558">
    <property type="entry name" value="CELL DIVISION CYCLE 16,23,27"/>
    <property type="match status" value="1"/>
</dbReference>
<dbReference type="EMBL" id="FVZE01000001">
    <property type="protein sequence ID" value="SLJ87660.1"/>
    <property type="molecule type" value="Genomic_DNA"/>
</dbReference>
<dbReference type="InterPro" id="IPR019734">
    <property type="entry name" value="TPR_rpt"/>
</dbReference>
<evidence type="ECO:0000256" key="2">
    <source>
        <dbReference type="SAM" id="MobiDB-lite"/>
    </source>
</evidence>
<dbReference type="AlphaFoldDB" id="A0A1U6GW53"/>
<proteinExistence type="predicted"/>
<dbReference type="PANTHER" id="PTHR12558:SF13">
    <property type="entry name" value="CELL DIVISION CYCLE PROTEIN 27 HOMOLOG"/>
    <property type="match status" value="1"/>
</dbReference>
<dbReference type="InterPro" id="IPR011990">
    <property type="entry name" value="TPR-like_helical_dom_sf"/>
</dbReference>
<evidence type="ECO:0000256" key="1">
    <source>
        <dbReference type="PROSITE-ProRule" id="PRU00339"/>
    </source>
</evidence>
<accession>A0A1U6GW53</accession>
<organism evidence="3 4">
    <name type="scientific">Novosphingobium mathurense</name>
    <dbReference type="NCBI Taxonomy" id="428990"/>
    <lineage>
        <taxon>Bacteria</taxon>
        <taxon>Pseudomonadati</taxon>
        <taxon>Pseudomonadota</taxon>
        <taxon>Alphaproteobacteria</taxon>
        <taxon>Sphingomonadales</taxon>
        <taxon>Sphingomonadaceae</taxon>
        <taxon>Novosphingobium</taxon>
    </lineage>
</organism>
<name>A0A1U6GW53_9SPHN</name>
<keyword evidence="1" id="KW-0802">TPR repeat</keyword>
<dbReference type="SUPFAM" id="SSF48452">
    <property type="entry name" value="TPR-like"/>
    <property type="match status" value="3"/>
</dbReference>
<reference evidence="4" key="1">
    <citation type="submission" date="2017-02" db="EMBL/GenBank/DDBJ databases">
        <authorList>
            <person name="Varghese N."/>
            <person name="Submissions S."/>
        </authorList>
    </citation>
    <scope>NUCLEOTIDE SEQUENCE [LARGE SCALE GENOMIC DNA]</scope>
    <source>
        <strain evidence="4">SM117</strain>
    </source>
</reference>
<sequence>MTCSSSTISRPDPSLAPKRRRAGGWQRKALTLLLPALLAVPLALMARPGRGEETSVAALIEEARGAIARGDGIDGEAKLRSALDRGASRADVAAFMGEAYLAQDNRDKAREWLASGTFSPQSAAGGWRALARLERLDGNLGAAGKAFDKALAITPDDAGLWVEIARLRYSGGQHRLAISAAGHALQLDPGNVRALEFRGQLARDRYGLLAAIPWFEKALRQAPDDVSVMLEYAATLGDLGRASDCLTLTRQVLKISPGHPRAYYLQAVLAARAGNHELARSLLAHTDDRLDGQPGVLLLRGVSELGVGNPAAASELFERVLRMRPDNRQAQELLARSIYLSGEYRYATLRFRDQIAHDDASPYLLTVVARAYEALGDRQRAGELLDLAARPQAAALRVLPGGNAIGAMLARGEASAAEAQAEAAQRSDPGFFDNLSLAGDVQLALGRPQAAQARYIAAAQIRMPAHLFARRFEAYMMAGDIRGAQQLVGSYLRESSSSREALRAGARLAMVQGDTVRALAVLRWLRDNGGARDVRLLCDLALIEADTGDVEAAEADARAAYRLQRSSPVATQALAYSYASSARNSRMAAALLDKAQAMLGDTPLIAATRRKLSTPGEG</sequence>
<evidence type="ECO:0000313" key="4">
    <source>
        <dbReference type="Proteomes" id="UP000190989"/>
    </source>
</evidence>
<evidence type="ECO:0000313" key="3">
    <source>
        <dbReference type="EMBL" id="SLJ87660.1"/>
    </source>
</evidence>
<dbReference type="PROSITE" id="PS50005">
    <property type="entry name" value="TPR"/>
    <property type="match status" value="1"/>
</dbReference>
<keyword evidence="4" id="KW-1185">Reference proteome</keyword>
<feature type="repeat" description="TPR" evidence="1">
    <location>
        <begin position="124"/>
        <end position="157"/>
    </location>
</feature>
<protein>
    <submittedName>
        <fullName evidence="3">Tfp pilus assembly protein PilF</fullName>
    </submittedName>
</protein>